<dbReference type="OrthoDB" id="2084715at2"/>
<reference evidence="1 2" key="1">
    <citation type="submission" date="2016-10" db="EMBL/GenBank/DDBJ databases">
        <authorList>
            <person name="de Groot N.N."/>
        </authorList>
    </citation>
    <scope>NUCLEOTIDE SEQUENCE [LARGE SCALE GENOMIC DNA]</scope>
    <source>
        <strain evidence="1 2">DSM 1283</strain>
    </source>
</reference>
<gene>
    <name evidence="1" type="ORF">SAMN04489757_15417</name>
</gene>
<organism evidence="1 2">
    <name type="scientific">Anaerocolumna aminovalerica</name>
    <dbReference type="NCBI Taxonomy" id="1527"/>
    <lineage>
        <taxon>Bacteria</taxon>
        <taxon>Bacillati</taxon>
        <taxon>Bacillota</taxon>
        <taxon>Clostridia</taxon>
        <taxon>Lachnospirales</taxon>
        <taxon>Lachnospiraceae</taxon>
        <taxon>Anaerocolumna</taxon>
    </lineage>
</organism>
<accession>A0A1I5IVY7</accession>
<proteinExistence type="predicted"/>
<dbReference type="RefSeq" id="WP_091688967.1">
    <property type="nucleotide sequence ID" value="NZ_BAABFM010000032.1"/>
</dbReference>
<sequence>MTKEELRRLKDKGPYDTSLEDTFNMYDEMPYVKDISICSTDSIVLYSGNIIKSFTYKIGETKKIQY</sequence>
<evidence type="ECO:0000313" key="2">
    <source>
        <dbReference type="Proteomes" id="UP000198806"/>
    </source>
</evidence>
<name>A0A1I5IVY7_9FIRM</name>
<evidence type="ECO:0000313" key="1">
    <source>
        <dbReference type="EMBL" id="SFO64500.1"/>
    </source>
</evidence>
<keyword evidence="2" id="KW-1185">Reference proteome</keyword>
<dbReference type="Proteomes" id="UP000198806">
    <property type="component" value="Unassembled WGS sequence"/>
</dbReference>
<dbReference type="AlphaFoldDB" id="A0A1I5IVY7"/>
<protein>
    <submittedName>
        <fullName evidence="1">Uncharacterized protein</fullName>
    </submittedName>
</protein>
<dbReference type="EMBL" id="FOWD01000054">
    <property type="protein sequence ID" value="SFO64500.1"/>
    <property type="molecule type" value="Genomic_DNA"/>
</dbReference>